<keyword evidence="3" id="KW-0732">Signal</keyword>
<comment type="caution">
    <text evidence="4">The sequence shown here is derived from an EMBL/GenBank/DDBJ whole genome shotgun (WGS) entry which is preliminary data.</text>
</comment>
<sequence>MKRAACLLLLLLSPLAAAETLQLDGEIAALDSASVAPPTVRNVWNFQITQLATDGSMLKAGQPVVTFDGNELQRRLVEAQGQLKQKQSEQAKLLLDLAERERTDRLATAEQDANLQKAERKAEQPADLIRSVDYRKLVIEREQAARRQALMQRKEVLARRLRDAERALVASDVARAQSDVDELTRALASLSVPAPRDGVVVVKSNWRGERYEIGSQVFMGQSVAEMPDPGTLVVRATVAERDMLRLAEGLPARIRLQGGAGQRLQGKVAEMGRAVRSKSRLSPVPVLDVLVHLQGDTSELKAGMPVVVEVDVPDIGTGVAP</sequence>
<accession>A0ABQ1HTN0</accession>
<dbReference type="PANTHER" id="PTHR32347">
    <property type="entry name" value="EFFLUX SYSTEM COMPONENT YKNX-RELATED"/>
    <property type="match status" value="1"/>
</dbReference>
<evidence type="ECO:0000313" key="5">
    <source>
        <dbReference type="Proteomes" id="UP000623419"/>
    </source>
</evidence>
<organism evidence="4 5">
    <name type="scientific">Arenimonas soli</name>
    <dbReference type="NCBI Taxonomy" id="2269504"/>
    <lineage>
        <taxon>Bacteria</taxon>
        <taxon>Pseudomonadati</taxon>
        <taxon>Pseudomonadota</taxon>
        <taxon>Gammaproteobacteria</taxon>
        <taxon>Lysobacterales</taxon>
        <taxon>Lysobacteraceae</taxon>
        <taxon>Arenimonas</taxon>
    </lineage>
</organism>
<dbReference type="EMBL" id="BMKC01000004">
    <property type="protein sequence ID" value="GGA87642.1"/>
    <property type="molecule type" value="Genomic_DNA"/>
</dbReference>
<comment type="subcellular location">
    <subcellularLocation>
        <location evidence="1">Cell envelope</location>
    </subcellularLocation>
</comment>
<reference evidence="5" key="1">
    <citation type="journal article" date="2019" name="Int. J. Syst. Evol. Microbiol.">
        <title>The Global Catalogue of Microorganisms (GCM) 10K type strain sequencing project: providing services to taxonomists for standard genome sequencing and annotation.</title>
        <authorList>
            <consortium name="The Broad Institute Genomics Platform"/>
            <consortium name="The Broad Institute Genome Sequencing Center for Infectious Disease"/>
            <person name="Wu L."/>
            <person name="Ma J."/>
        </authorList>
    </citation>
    <scope>NUCLEOTIDE SEQUENCE [LARGE SCALE GENOMIC DNA]</scope>
    <source>
        <strain evidence="5">CGMCC 1.15905</strain>
    </source>
</reference>
<dbReference type="Proteomes" id="UP000623419">
    <property type="component" value="Unassembled WGS sequence"/>
</dbReference>
<gene>
    <name evidence="4" type="ORF">GCM10011521_27560</name>
</gene>
<evidence type="ECO:0000256" key="3">
    <source>
        <dbReference type="SAM" id="SignalP"/>
    </source>
</evidence>
<feature type="signal peptide" evidence="3">
    <location>
        <begin position="1"/>
        <end position="18"/>
    </location>
</feature>
<name>A0ABQ1HTN0_9GAMM</name>
<evidence type="ECO:0000256" key="1">
    <source>
        <dbReference type="ARBA" id="ARBA00004196"/>
    </source>
</evidence>
<evidence type="ECO:0008006" key="6">
    <source>
        <dbReference type="Google" id="ProtNLM"/>
    </source>
</evidence>
<dbReference type="InterPro" id="IPR050465">
    <property type="entry name" value="UPF0194_transport"/>
</dbReference>
<dbReference type="PANTHER" id="PTHR32347:SF23">
    <property type="entry name" value="BLL5650 PROTEIN"/>
    <property type="match status" value="1"/>
</dbReference>
<proteinExistence type="predicted"/>
<protein>
    <recommendedName>
        <fullName evidence="6">RND efflux pump membrane fusion protein barrel-sandwich domain-containing protein</fullName>
    </recommendedName>
</protein>
<keyword evidence="5" id="KW-1185">Reference proteome</keyword>
<dbReference type="Gene3D" id="2.40.30.170">
    <property type="match status" value="1"/>
</dbReference>
<evidence type="ECO:0000313" key="4">
    <source>
        <dbReference type="EMBL" id="GGA87642.1"/>
    </source>
</evidence>
<feature type="chain" id="PRO_5046768671" description="RND efflux pump membrane fusion protein barrel-sandwich domain-containing protein" evidence="3">
    <location>
        <begin position="19"/>
        <end position="321"/>
    </location>
</feature>
<evidence type="ECO:0000256" key="2">
    <source>
        <dbReference type="ARBA" id="ARBA00023054"/>
    </source>
</evidence>
<keyword evidence="2" id="KW-0175">Coiled coil</keyword>
<dbReference type="RefSeq" id="WP_188665667.1">
    <property type="nucleotide sequence ID" value="NZ_BMKC01000004.1"/>
</dbReference>